<keyword evidence="8" id="KW-1185">Reference proteome</keyword>
<evidence type="ECO:0008006" key="9">
    <source>
        <dbReference type="Google" id="ProtNLM"/>
    </source>
</evidence>
<dbReference type="CDD" id="cd06897">
    <property type="entry name" value="PX_SNARE"/>
    <property type="match status" value="1"/>
</dbReference>
<feature type="domain" description="PX" evidence="6">
    <location>
        <begin position="26"/>
        <end position="143"/>
    </location>
</feature>
<dbReference type="Gene3D" id="3.30.1520.10">
    <property type="entry name" value="Phox-like domain"/>
    <property type="match status" value="1"/>
</dbReference>
<reference evidence="7 8" key="1">
    <citation type="submission" date="2018-06" db="EMBL/GenBank/DDBJ databases">
        <title>Comparative genomics reveals the genomic features of Rhizophagus irregularis, R. cerebriforme, R. diaphanum and Gigaspora rosea, and their symbiotic lifestyle signature.</title>
        <authorList>
            <person name="Morin E."/>
            <person name="San Clemente H."/>
            <person name="Chen E.C.H."/>
            <person name="De La Providencia I."/>
            <person name="Hainaut M."/>
            <person name="Kuo A."/>
            <person name="Kohler A."/>
            <person name="Murat C."/>
            <person name="Tang N."/>
            <person name="Roy S."/>
            <person name="Loubradou J."/>
            <person name="Henrissat B."/>
            <person name="Grigoriev I.V."/>
            <person name="Corradi N."/>
            <person name="Roux C."/>
            <person name="Martin F.M."/>
        </authorList>
    </citation>
    <scope>NUCLEOTIDE SEQUENCE [LARGE SCALE GENOMIC DNA]</scope>
    <source>
        <strain evidence="7 8">DAOM 227022</strain>
    </source>
</reference>
<feature type="domain" description="T-SNARE coiled-coil homology" evidence="5">
    <location>
        <begin position="340"/>
        <end position="402"/>
    </location>
</feature>
<dbReference type="Gene3D" id="1.20.5.110">
    <property type="match status" value="1"/>
</dbReference>
<keyword evidence="2" id="KW-0926">Vacuole</keyword>
<name>A0A397TGH5_9GLOM</name>
<dbReference type="SMART" id="SM00397">
    <property type="entry name" value="t_SNARE"/>
    <property type="match status" value="1"/>
</dbReference>
<evidence type="ECO:0000313" key="7">
    <source>
        <dbReference type="EMBL" id="RIA97208.1"/>
    </source>
</evidence>
<dbReference type="EMBL" id="QKYT01000032">
    <property type="protein sequence ID" value="RIA97208.1"/>
    <property type="molecule type" value="Genomic_DNA"/>
</dbReference>
<evidence type="ECO:0000259" key="5">
    <source>
        <dbReference type="PROSITE" id="PS50192"/>
    </source>
</evidence>
<dbReference type="GO" id="GO:0097576">
    <property type="term" value="P:vacuole fusion"/>
    <property type="evidence" value="ECO:0007669"/>
    <property type="project" value="UniProtKB-ARBA"/>
</dbReference>
<evidence type="ECO:0000256" key="3">
    <source>
        <dbReference type="ARBA" id="ARBA00023054"/>
    </source>
</evidence>
<dbReference type="InterPro" id="IPR001683">
    <property type="entry name" value="PX_dom"/>
</dbReference>
<accession>A0A397TGH5</accession>
<protein>
    <recommendedName>
        <fullName evidence="9">Phox homologous domain-containing protein</fullName>
    </recommendedName>
</protein>
<evidence type="ECO:0000256" key="4">
    <source>
        <dbReference type="ARBA" id="ARBA00054927"/>
    </source>
</evidence>
<dbReference type="PANTHER" id="PTHR22775:SF3">
    <property type="entry name" value="SORTING NEXIN-13"/>
    <property type="match status" value="1"/>
</dbReference>
<evidence type="ECO:0000259" key="6">
    <source>
        <dbReference type="PROSITE" id="PS50195"/>
    </source>
</evidence>
<proteinExistence type="predicted"/>
<dbReference type="STRING" id="658196.A0A397TGH5"/>
<dbReference type="FunFam" id="1.20.5.110:FF:000058">
    <property type="entry name" value="VAM7p Vacuolar SNARE protein"/>
    <property type="match status" value="1"/>
</dbReference>
<gene>
    <name evidence="7" type="ORF">C1645_752766</name>
</gene>
<comment type="subcellular location">
    <subcellularLocation>
        <location evidence="1">Vacuole</location>
    </subcellularLocation>
</comment>
<evidence type="ECO:0000313" key="8">
    <source>
        <dbReference type="Proteomes" id="UP000265703"/>
    </source>
</evidence>
<dbReference type="Pfam" id="PF00787">
    <property type="entry name" value="PX"/>
    <property type="match status" value="1"/>
</dbReference>
<dbReference type="PANTHER" id="PTHR22775">
    <property type="entry name" value="SORTING NEXIN"/>
    <property type="match status" value="1"/>
</dbReference>
<evidence type="ECO:0000256" key="2">
    <source>
        <dbReference type="ARBA" id="ARBA00022554"/>
    </source>
</evidence>
<dbReference type="GO" id="GO:0016192">
    <property type="term" value="P:vesicle-mediated transport"/>
    <property type="evidence" value="ECO:0007669"/>
    <property type="project" value="UniProtKB-ARBA"/>
</dbReference>
<dbReference type="OrthoDB" id="428895at2759"/>
<dbReference type="InterPro" id="IPR036871">
    <property type="entry name" value="PX_dom_sf"/>
</dbReference>
<organism evidence="7 8">
    <name type="scientific">Glomus cerebriforme</name>
    <dbReference type="NCBI Taxonomy" id="658196"/>
    <lineage>
        <taxon>Eukaryota</taxon>
        <taxon>Fungi</taxon>
        <taxon>Fungi incertae sedis</taxon>
        <taxon>Mucoromycota</taxon>
        <taxon>Glomeromycotina</taxon>
        <taxon>Glomeromycetes</taxon>
        <taxon>Glomerales</taxon>
        <taxon>Glomeraceae</taxon>
        <taxon>Glomus</taxon>
    </lineage>
</organism>
<dbReference type="Proteomes" id="UP000265703">
    <property type="component" value="Unassembled WGS sequence"/>
</dbReference>
<dbReference type="GO" id="GO:0035091">
    <property type="term" value="F:phosphatidylinositol binding"/>
    <property type="evidence" value="ECO:0007669"/>
    <property type="project" value="InterPro"/>
</dbReference>
<dbReference type="SMART" id="SM00312">
    <property type="entry name" value="PX"/>
    <property type="match status" value="1"/>
</dbReference>
<dbReference type="PROSITE" id="PS50192">
    <property type="entry name" value="T_SNARE"/>
    <property type="match status" value="1"/>
</dbReference>
<evidence type="ECO:0000256" key="1">
    <source>
        <dbReference type="ARBA" id="ARBA00004116"/>
    </source>
</evidence>
<sequence length="403" mass="46308">MISNQLVHYPFTTIRFSLNIFHTMSENIQNVFVRDTETRLKPKPHIVYKVEVNAAVRTWSVWKRYSEFDELNDKLIRLFPSNPPPIEMPAKHYFTSTLGNPVLVEERRRGLEDYLRGVLFHKDDRWRETDEWRDFLAIPTGRPLDAASMYTSESWLDEYNEVQAKAKEIRSLLNKRETHIARNEVQLSHNFNLQAKKNLTLLGMRVTQLETGLRGLAEGSGKDGKVMSEGELRRRQDMITELKEEKDTLTKLVLATRTDISKAATPASSMDRAALFRQPDKSSMNRGIVGNGNNNGILSKAASATPPSSRRVFGNSRVTMPAETEQTRGLDNDGLINLQKQTMEEQDHHIEQFSAILSRHKHIGLAIGQELDYQNQLLNELDEDLDRTSDKLRFTTRKMNSIK</sequence>
<dbReference type="CDD" id="cd15858">
    <property type="entry name" value="SNARE_VAM7"/>
    <property type="match status" value="1"/>
</dbReference>
<dbReference type="GO" id="GO:0000329">
    <property type="term" value="C:fungal-type vacuole membrane"/>
    <property type="evidence" value="ECO:0007669"/>
    <property type="project" value="UniProtKB-ARBA"/>
</dbReference>
<dbReference type="InterPro" id="IPR000727">
    <property type="entry name" value="T_SNARE_dom"/>
</dbReference>
<dbReference type="SUPFAM" id="SSF58038">
    <property type="entry name" value="SNARE fusion complex"/>
    <property type="match status" value="1"/>
</dbReference>
<dbReference type="SUPFAM" id="SSF64268">
    <property type="entry name" value="PX domain"/>
    <property type="match status" value="1"/>
</dbReference>
<comment type="function">
    <text evidence="4">Essential for proper morphogenesis of the vacuole. May exist as structural reinforcement on the surface of the vacuolar membrane and be required for maintenance against rupture by osmotic pressure.</text>
</comment>
<comment type="caution">
    <text evidence="7">The sequence shown here is derived from an EMBL/GenBank/DDBJ whole genome shotgun (WGS) entry which is preliminary data.</text>
</comment>
<dbReference type="AlphaFoldDB" id="A0A397TGH5"/>
<dbReference type="PROSITE" id="PS50195">
    <property type="entry name" value="PX"/>
    <property type="match status" value="1"/>
</dbReference>
<dbReference type="GO" id="GO:0007034">
    <property type="term" value="P:vacuolar transport"/>
    <property type="evidence" value="ECO:0007669"/>
    <property type="project" value="UniProtKB-ARBA"/>
</dbReference>
<keyword evidence="3" id="KW-0175">Coiled coil</keyword>